<dbReference type="OrthoDB" id="3269050at2759"/>
<reference evidence="1 2" key="1">
    <citation type="submission" date="2021-08" db="EMBL/GenBank/DDBJ databases">
        <title>Draft Genome Sequence of Phanerochaete sordida strain YK-624.</title>
        <authorList>
            <person name="Mori T."/>
            <person name="Dohra H."/>
            <person name="Suzuki T."/>
            <person name="Kawagishi H."/>
            <person name="Hirai H."/>
        </authorList>
    </citation>
    <scope>NUCLEOTIDE SEQUENCE [LARGE SCALE GENOMIC DNA]</scope>
    <source>
        <strain evidence="1 2">YK-624</strain>
    </source>
</reference>
<keyword evidence="2" id="KW-1185">Reference proteome</keyword>
<organism evidence="1 2">
    <name type="scientific">Phanerochaete sordida</name>
    <dbReference type="NCBI Taxonomy" id="48140"/>
    <lineage>
        <taxon>Eukaryota</taxon>
        <taxon>Fungi</taxon>
        <taxon>Dikarya</taxon>
        <taxon>Basidiomycota</taxon>
        <taxon>Agaricomycotina</taxon>
        <taxon>Agaricomycetes</taxon>
        <taxon>Polyporales</taxon>
        <taxon>Phanerochaetaceae</taxon>
        <taxon>Phanerochaete</taxon>
    </lineage>
</organism>
<dbReference type="Proteomes" id="UP000703269">
    <property type="component" value="Unassembled WGS sequence"/>
</dbReference>
<evidence type="ECO:0008006" key="3">
    <source>
        <dbReference type="Google" id="ProtNLM"/>
    </source>
</evidence>
<proteinExistence type="predicted"/>
<dbReference type="SUPFAM" id="SSF56112">
    <property type="entry name" value="Protein kinase-like (PK-like)"/>
    <property type="match status" value="1"/>
</dbReference>
<dbReference type="InterPro" id="IPR011009">
    <property type="entry name" value="Kinase-like_dom_sf"/>
</dbReference>
<evidence type="ECO:0000313" key="2">
    <source>
        <dbReference type="Proteomes" id="UP000703269"/>
    </source>
</evidence>
<evidence type="ECO:0000313" key="1">
    <source>
        <dbReference type="EMBL" id="GJE89383.1"/>
    </source>
</evidence>
<protein>
    <recommendedName>
        <fullName evidence="3">Protein kinase domain-containing protein</fullName>
    </recommendedName>
</protein>
<name>A0A9P3LCM4_9APHY</name>
<accession>A0A9P3LCM4</accession>
<comment type="caution">
    <text evidence="1">The sequence shown here is derived from an EMBL/GenBank/DDBJ whole genome shotgun (WGS) entry which is preliminary data.</text>
</comment>
<dbReference type="AlphaFoldDB" id="A0A9P3LCM4"/>
<sequence length="292" mass="32390">MAKTSLPYYLSSGSKLTFQHLQYGEMRATVLPFSASAFSTYHVVLVRIDDIKIPCAMFPGMELIVKIYDPRFNRCSPRAPWSEATEAAAARIHNGQLAFDPKHRPSLFLADPKGQPVEYEVLVYQTMAWFQRNELLAYTHLAPLQGALVPVCYGGGALELGGTAPPRAIAPPVVFLERVRDAVPLDAVPADRLTAPLLRALLDGADVLKAHGVIHTDANEANFLLAPAHRPARVVTIDFGDSWTRDAAEDEEDWEGAKEEWDTRHHRKVMLNRKFEGAGLPVPDFVALRLDK</sequence>
<dbReference type="EMBL" id="BPQB01000012">
    <property type="protein sequence ID" value="GJE89383.1"/>
    <property type="molecule type" value="Genomic_DNA"/>
</dbReference>
<gene>
    <name evidence="1" type="ORF">PsYK624_054830</name>
</gene>